<dbReference type="AlphaFoldDB" id="C5BYX3"/>
<dbReference type="Pfam" id="PF00149">
    <property type="entry name" value="Metallophos"/>
    <property type="match status" value="1"/>
</dbReference>
<dbReference type="InterPro" id="IPR029052">
    <property type="entry name" value="Metallo-depent_PP-like"/>
</dbReference>
<evidence type="ECO:0000313" key="3">
    <source>
        <dbReference type="EMBL" id="ACQ81088.1"/>
    </source>
</evidence>
<dbReference type="Gene3D" id="3.60.21.10">
    <property type="match status" value="1"/>
</dbReference>
<dbReference type="EMBL" id="CP001618">
    <property type="protein sequence ID" value="ACQ81088.1"/>
    <property type="molecule type" value="Genomic_DNA"/>
</dbReference>
<dbReference type="HOGENOM" id="CLU_033055_0_0_11"/>
<gene>
    <name evidence="3" type="ordered locus">Bcav_2843</name>
</gene>
<organism evidence="3 4">
    <name type="scientific">Beutenbergia cavernae (strain ATCC BAA-8 / DSM 12333 / CCUG 43141 / JCM 11478 / NBRC 16432 / NCIMB 13614 / HKI 0122)</name>
    <dbReference type="NCBI Taxonomy" id="471853"/>
    <lineage>
        <taxon>Bacteria</taxon>
        <taxon>Bacillati</taxon>
        <taxon>Actinomycetota</taxon>
        <taxon>Actinomycetes</taxon>
        <taxon>Micrococcales</taxon>
        <taxon>Beutenbergiaceae</taxon>
        <taxon>Beutenbergia</taxon>
    </lineage>
</organism>
<accession>C5BYX3</accession>
<dbReference type="Proteomes" id="UP000007962">
    <property type="component" value="Chromosome"/>
</dbReference>
<dbReference type="InterPro" id="IPR022506">
    <property type="entry name" value="Metallophosphoesterase_PPA1498"/>
</dbReference>
<dbReference type="GO" id="GO:0016787">
    <property type="term" value="F:hydrolase activity"/>
    <property type="evidence" value="ECO:0007669"/>
    <property type="project" value="InterPro"/>
</dbReference>
<dbReference type="PANTHER" id="PTHR43143">
    <property type="entry name" value="METALLOPHOSPHOESTERASE, CALCINEURIN SUPERFAMILY"/>
    <property type="match status" value="1"/>
</dbReference>
<dbReference type="OrthoDB" id="8132905at2"/>
<dbReference type="NCBIfam" id="TIGR03767">
    <property type="entry name" value="P_acnes_RR"/>
    <property type="match status" value="1"/>
</dbReference>
<feature type="domain" description="Calcineurin-like phosphoesterase" evidence="2">
    <location>
        <begin position="212"/>
        <end position="421"/>
    </location>
</feature>
<evidence type="ECO:0000259" key="2">
    <source>
        <dbReference type="Pfam" id="PF00149"/>
    </source>
</evidence>
<sequence length="527" mass="56451">MRTEASTLRRGPALRRGRTQAYHGLVPGPGEPHLARRDLLPAAEGRLSENARSGSPRSVAYLAHLTDVQLLDVQSPSRLEAVHRFGCRADTRLLLPMQRPQEVLAAHATEALVRAINAAGRSPLTGAELQLAFTTGDNVDNMQLNEVRAFLRLMSGGEVRMDSGGPAYEGVQDGRFEWAWAPDDPANDWGRAHGYPTVPGLVAAGLRPFRATGLSVPWLSCFGNHDGLVQGRVPNSEELTAISVGNRKVIDVEEPFGDFFAAPASFFAGRAERVTADADRRGVPRAEFVGAHAAAVDGAHSHGFTERNVADGTAYYAYDGIPGLRIVTLDTTNPAGGFEGSIDSRQLAWLREALEEVHDAAGRAERLVVVTSHHPRTSMTNDLAVPAGQPDAGRRVLGEEVAALLHRYPGVVAWVTGHVHVHRVRPCHPPAGAPGNGFWEITTASVMEWPSQVRLLEIVDDGAGSLAVVSTVLDHDAAARPDGLASPLELAAWHRELAANDPGSVGGFDAEGAADDRNVELWLPDPR</sequence>
<evidence type="ECO:0000313" key="4">
    <source>
        <dbReference type="Proteomes" id="UP000007962"/>
    </source>
</evidence>
<dbReference type="KEGG" id="bcv:Bcav_2843"/>
<dbReference type="STRING" id="471853.Bcav_2843"/>
<dbReference type="InterPro" id="IPR051918">
    <property type="entry name" value="STPP_CPPED1"/>
</dbReference>
<dbReference type="SUPFAM" id="SSF56300">
    <property type="entry name" value="Metallo-dependent phosphatases"/>
    <property type="match status" value="1"/>
</dbReference>
<evidence type="ECO:0000256" key="1">
    <source>
        <dbReference type="SAM" id="MobiDB-lite"/>
    </source>
</evidence>
<name>C5BYX3_BEUC1</name>
<dbReference type="InterPro" id="IPR004843">
    <property type="entry name" value="Calcineurin-like_PHP"/>
</dbReference>
<protein>
    <submittedName>
        <fullName evidence="3">Metallophosphoesterase</fullName>
    </submittedName>
</protein>
<keyword evidence="4" id="KW-1185">Reference proteome</keyword>
<dbReference type="eggNOG" id="COG1409">
    <property type="taxonomic scope" value="Bacteria"/>
</dbReference>
<dbReference type="PANTHER" id="PTHR43143:SF1">
    <property type="entry name" value="SERINE_THREONINE-PROTEIN PHOSPHATASE CPPED1"/>
    <property type="match status" value="1"/>
</dbReference>
<reference evidence="3 4" key="1">
    <citation type="journal article" date="2009" name="Stand. Genomic Sci.">
        <title>Complete genome sequence of Beutenbergia cavernae type strain (HKI 0122).</title>
        <authorList>
            <person name="Land M."/>
            <person name="Pukall R."/>
            <person name="Abt B."/>
            <person name="Goker M."/>
            <person name="Rohde M."/>
            <person name="Glavina Del Rio T."/>
            <person name="Tice H."/>
            <person name="Copeland A."/>
            <person name="Cheng J.F."/>
            <person name="Lucas S."/>
            <person name="Chen F."/>
            <person name="Nolan M."/>
            <person name="Bruce D."/>
            <person name="Goodwin L."/>
            <person name="Pitluck S."/>
            <person name="Ivanova N."/>
            <person name="Mavromatis K."/>
            <person name="Ovchinnikova G."/>
            <person name="Pati A."/>
            <person name="Chen A."/>
            <person name="Palaniappan K."/>
            <person name="Hauser L."/>
            <person name="Chang Y.J."/>
            <person name="Jefferies C.C."/>
            <person name="Saunders E."/>
            <person name="Brettin T."/>
            <person name="Detter J.C."/>
            <person name="Han C."/>
            <person name="Chain P."/>
            <person name="Bristow J."/>
            <person name="Eisen J.A."/>
            <person name="Markowitz V."/>
            <person name="Hugenholtz P."/>
            <person name="Kyrpides N.C."/>
            <person name="Klenk H.P."/>
            <person name="Lapidus A."/>
        </authorList>
    </citation>
    <scope>NUCLEOTIDE SEQUENCE [LARGE SCALE GENOMIC DNA]</scope>
    <source>
        <strain evidence="4">ATCC BAA-8 / DSM 12333 / NBRC 16432</strain>
    </source>
</reference>
<feature type="region of interest" description="Disordered" evidence="1">
    <location>
        <begin position="1"/>
        <end position="33"/>
    </location>
</feature>
<proteinExistence type="predicted"/>